<dbReference type="CDD" id="cd06550">
    <property type="entry name" value="TM_ABC_iron-siderophores_like"/>
    <property type="match status" value="1"/>
</dbReference>
<evidence type="ECO:0000256" key="1">
    <source>
        <dbReference type="ARBA" id="ARBA00004651"/>
    </source>
</evidence>
<feature type="transmembrane region" description="Helical" evidence="8">
    <location>
        <begin position="39"/>
        <end position="61"/>
    </location>
</feature>
<evidence type="ECO:0000256" key="2">
    <source>
        <dbReference type="ARBA" id="ARBA00007935"/>
    </source>
</evidence>
<sequence>MLIGDEIWSISRLLGVFFSTESKVGVDKSILFDVRLPRIIMAILIGMLLASCGCVTQSIFANPIADPYIIGIASAATFGAVVAYAIGLADFYFGILGFVFCAAFSLLIFKLHKYANITTLLIIGIAISSFLGALTSLFIYYIGESSFKIVAWLMGYLGLSSWDKVGILCIPLILCMLYFYMYRYEMNIILSGDEEARNLGVDATRLKRNLLIVSSFGVAFSVAFSGLISFVGLVIPHIVRLLLKDYNNAIVLPLCTALGGIFLLFCDGIARSALNVELPIGIITAFFGAPLFLYLALYARRSI</sequence>
<protein>
    <submittedName>
        <fullName evidence="9">Iron chelate uptake ABC transporter family permease subunit</fullName>
    </submittedName>
</protein>
<feature type="transmembrane region" description="Helical" evidence="8">
    <location>
        <begin position="68"/>
        <end position="86"/>
    </location>
</feature>
<comment type="similarity">
    <text evidence="2">Belongs to the binding-protein-dependent transport system permease family. FecCD subfamily.</text>
</comment>
<reference evidence="9 10" key="1">
    <citation type="submission" date="2024-02" db="EMBL/GenBank/DDBJ databases">
        <title>Genome and pathogenicity analysis of Helicobacter mastomyrinus isolated from mice.</title>
        <authorList>
            <person name="Zhu L."/>
        </authorList>
    </citation>
    <scope>NUCLEOTIDE SEQUENCE [LARGE SCALE GENOMIC DNA]</scope>
    <source>
        <strain evidence="9 10">Hm-17</strain>
    </source>
</reference>
<evidence type="ECO:0000256" key="7">
    <source>
        <dbReference type="ARBA" id="ARBA00023136"/>
    </source>
</evidence>
<keyword evidence="4" id="KW-1003">Cell membrane</keyword>
<evidence type="ECO:0000313" key="9">
    <source>
        <dbReference type="EMBL" id="XAM19102.1"/>
    </source>
</evidence>
<evidence type="ECO:0000256" key="5">
    <source>
        <dbReference type="ARBA" id="ARBA00022692"/>
    </source>
</evidence>
<dbReference type="InterPro" id="IPR000522">
    <property type="entry name" value="ABC_transptr_permease_BtuC"/>
</dbReference>
<evidence type="ECO:0000256" key="4">
    <source>
        <dbReference type="ARBA" id="ARBA00022475"/>
    </source>
</evidence>
<feature type="transmembrane region" description="Helical" evidence="8">
    <location>
        <begin position="92"/>
        <end position="109"/>
    </location>
</feature>
<name>A0ABZ3F7D8_9HELI</name>
<keyword evidence="7 8" id="KW-0472">Membrane</keyword>
<evidence type="ECO:0000256" key="6">
    <source>
        <dbReference type="ARBA" id="ARBA00022989"/>
    </source>
</evidence>
<keyword evidence="3" id="KW-0813">Transport</keyword>
<dbReference type="Proteomes" id="UP001434737">
    <property type="component" value="Chromosome"/>
</dbReference>
<proteinExistence type="inferred from homology"/>
<feature type="transmembrane region" description="Helical" evidence="8">
    <location>
        <begin position="162"/>
        <end position="181"/>
    </location>
</feature>
<dbReference type="EMBL" id="CP145316">
    <property type="protein sequence ID" value="XAM19102.1"/>
    <property type="molecule type" value="Genomic_DNA"/>
</dbReference>
<feature type="transmembrane region" description="Helical" evidence="8">
    <location>
        <begin position="121"/>
        <end position="142"/>
    </location>
</feature>
<evidence type="ECO:0000313" key="10">
    <source>
        <dbReference type="Proteomes" id="UP001434737"/>
    </source>
</evidence>
<dbReference type="Gene3D" id="1.10.3470.10">
    <property type="entry name" value="ABC transporter involved in vitamin B12 uptake, BtuC"/>
    <property type="match status" value="1"/>
</dbReference>
<keyword evidence="5 8" id="KW-0812">Transmembrane</keyword>
<dbReference type="PANTHER" id="PTHR30472:SF25">
    <property type="entry name" value="ABC TRANSPORTER PERMEASE PROTEIN MJ0876-RELATED"/>
    <property type="match status" value="1"/>
</dbReference>
<dbReference type="Pfam" id="PF01032">
    <property type="entry name" value="FecCD"/>
    <property type="match status" value="1"/>
</dbReference>
<organism evidence="9 10">
    <name type="scientific">Helicobacter mastomyrinus</name>
    <dbReference type="NCBI Taxonomy" id="287948"/>
    <lineage>
        <taxon>Bacteria</taxon>
        <taxon>Pseudomonadati</taxon>
        <taxon>Campylobacterota</taxon>
        <taxon>Epsilonproteobacteria</taxon>
        <taxon>Campylobacterales</taxon>
        <taxon>Helicobacteraceae</taxon>
        <taxon>Helicobacter</taxon>
    </lineage>
</organism>
<dbReference type="SUPFAM" id="SSF81345">
    <property type="entry name" value="ABC transporter involved in vitamin B12 uptake, BtuC"/>
    <property type="match status" value="1"/>
</dbReference>
<comment type="subcellular location">
    <subcellularLocation>
        <location evidence="1">Cell membrane</location>
        <topology evidence="1">Multi-pass membrane protein</topology>
    </subcellularLocation>
</comment>
<gene>
    <name evidence="9" type="ORF">V3I05_04000</name>
</gene>
<feature type="transmembrane region" description="Helical" evidence="8">
    <location>
        <begin position="210"/>
        <end position="234"/>
    </location>
</feature>
<keyword evidence="10" id="KW-1185">Reference proteome</keyword>
<keyword evidence="6 8" id="KW-1133">Transmembrane helix</keyword>
<dbReference type="PANTHER" id="PTHR30472">
    <property type="entry name" value="FERRIC ENTEROBACTIN TRANSPORT SYSTEM PERMEASE PROTEIN"/>
    <property type="match status" value="1"/>
</dbReference>
<dbReference type="InterPro" id="IPR037294">
    <property type="entry name" value="ABC_BtuC-like"/>
</dbReference>
<evidence type="ECO:0000256" key="8">
    <source>
        <dbReference type="SAM" id="Phobius"/>
    </source>
</evidence>
<feature type="transmembrane region" description="Helical" evidence="8">
    <location>
        <begin position="278"/>
        <end position="299"/>
    </location>
</feature>
<evidence type="ECO:0000256" key="3">
    <source>
        <dbReference type="ARBA" id="ARBA00022448"/>
    </source>
</evidence>
<feature type="transmembrane region" description="Helical" evidence="8">
    <location>
        <begin position="246"/>
        <end position="266"/>
    </location>
</feature>
<accession>A0ABZ3F7D8</accession>